<feature type="domain" description="MoaB/Mog" evidence="2">
    <location>
        <begin position="5"/>
        <end position="194"/>
    </location>
</feature>
<evidence type="ECO:0000313" key="3">
    <source>
        <dbReference type="EMBL" id="MBN8658799.1"/>
    </source>
</evidence>
<dbReference type="EMBL" id="JAFLCK010000001">
    <property type="protein sequence ID" value="MBN8658799.1"/>
    <property type="molecule type" value="Genomic_DNA"/>
</dbReference>
<comment type="similarity">
    <text evidence="1">Belongs to the CinA family.</text>
</comment>
<dbReference type="PANTHER" id="PTHR13939">
    <property type="entry name" value="NICOTINAMIDE-NUCLEOTIDE AMIDOHYDROLASE PNCC"/>
    <property type="match status" value="1"/>
</dbReference>
<gene>
    <name evidence="3" type="ORF">J0M35_00435</name>
</gene>
<dbReference type="Proteomes" id="UP000664277">
    <property type="component" value="Unassembled WGS sequence"/>
</dbReference>
<dbReference type="AlphaFoldDB" id="A0A8J7P694"/>
<proteinExistence type="inferred from homology"/>
<dbReference type="SMART" id="SM00852">
    <property type="entry name" value="MoCF_biosynth"/>
    <property type="match status" value="1"/>
</dbReference>
<dbReference type="HAMAP" id="MF_00226_B">
    <property type="entry name" value="CinA_B"/>
    <property type="match status" value="1"/>
</dbReference>
<dbReference type="SUPFAM" id="SSF142433">
    <property type="entry name" value="CinA-like"/>
    <property type="match status" value="1"/>
</dbReference>
<dbReference type="Gene3D" id="3.40.980.10">
    <property type="entry name" value="MoaB/Mog-like domain"/>
    <property type="match status" value="1"/>
</dbReference>
<dbReference type="InterPro" id="IPR036653">
    <property type="entry name" value="CinA-like_C"/>
</dbReference>
<evidence type="ECO:0000313" key="4">
    <source>
        <dbReference type="Proteomes" id="UP000664277"/>
    </source>
</evidence>
<reference evidence="3" key="1">
    <citation type="submission" date="2021-02" db="EMBL/GenBank/DDBJ databases">
        <title>Genome-Resolved Metagenomics of a Microbial Community Performing Photosynthetic Biological Nutrient Removal.</title>
        <authorList>
            <person name="Mcdaniel E.A."/>
        </authorList>
    </citation>
    <scope>NUCLEOTIDE SEQUENCE</scope>
    <source>
        <strain evidence="3">UWPOB_OBS1</strain>
    </source>
</reference>
<protein>
    <recommendedName>
        <fullName evidence="1">CinA-like protein</fullName>
    </recommendedName>
</protein>
<evidence type="ECO:0000256" key="1">
    <source>
        <dbReference type="HAMAP-Rule" id="MF_00226"/>
    </source>
</evidence>
<dbReference type="PANTHER" id="PTHR13939:SF0">
    <property type="entry name" value="NMN AMIDOHYDROLASE-LIKE PROTEIN YFAY"/>
    <property type="match status" value="1"/>
</dbReference>
<accession>A0A8J7P694</accession>
<sequence length="445" mass="47573">MAIAEILCVGTELLLGDVLDTNSQFLARELAVLGIDCYYRVTVGDNPERIKGALRQALGRSDIVITSGGLGPTADDLTTECIAAVFDSPMVVDPETLAFIEELFRSRNLVMPPSNRKQAMRPQGADILPNPVGSAPGIIWGLSKEALQKAAIESDYVAQDSVDAPHRVILTFPGVPGELKAMWSETAGPYLAKHYPSGTIWSKELKHIGIGESALAEKFSHLLELSNPTVAPYAGRWECRLRVSAKAATREEARLSAQPVIDEIRRGSGVTLYGEDDDTLESVVANLLVSSGKTISLAESCTGGLITERLTDLPGSSRFMHSAVVAYSNEAKEKFLGVDEHLINKYGAVSEEVAVSMAKGILTATESDLALAVTGIAGPGGGSEDKPVGLVYVALVAAVSPGKEPLSFVRKLLLGSRINRSEVRYRTANEALNMVRLFLLEPSSL</sequence>
<dbReference type="InterPro" id="IPR036425">
    <property type="entry name" value="MoaB/Mog-like_dom_sf"/>
</dbReference>
<dbReference type="InterPro" id="IPR008136">
    <property type="entry name" value="CinA_C"/>
</dbReference>
<organism evidence="3 4">
    <name type="scientific">Candidatus Obscuribacter phosphatis</name>
    <dbReference type="NCBI Taxonomy" id="1906157"/>
    <lineage>
        <taxon>Bacteria</taxon>
        <taxon>Bacillati</taxon>
        <taxon>Candidatus Melainabacteria</taxon>
        <taxon>Candidatus Obscuribacterales</taxon>
        <taxon>Candidatus Obscuribacteraceae</taxon>
        <taxon>Candidatus Obscuribacter</taxon>
    </lineage>
</organism>
<dbReference type="PIRSF" id="PIRSF006728">
    <property type="entry name" value="CinA"/>
    <property type="match status" value="1"/>
</dbReference>
<dbReference type="CDD" id="cd00885">
    <property type="entry name" value="cinA"/>
    <property type="match status" value="1"/>
</dbReference>
<comment type="caution">
    <text evidence="3">The sequence shown here is derived from an EMBL/GenBank/DDBJ whole genome shotgun (WGS) entry which is preliminary data.</text>
</comment>
<name>A0A8J7P694_9BACT</name>
<dbReference type="Pfam" id="PF00994">
    <property type="entry name" value="MoCF_biosynth"/>
    <property type="match status" value="1"/>
</dbReference>
<evidence type="ECO:0000259" key="2">
    <source>
        <dbReference type="SMART" id="SM00852"/>
    </source>
</evidence>
<dbReference type="Gene3D" id="3.30.70.2860">
    <property type="match status" value="1"/>
</dbReference>
<dbReference type="Pfam" id="PF18146">
    <property type="entry name" value="CinA_KH"/>
    <property type="match status" value="1"/>
</dbReference>
<dbReference type="Pfam" id="PF02464">
    <property type="entry name" value="CinA"/>
    <property type="match status" value="1"/>
</dbReference>
<dbReference type="InterPro" id="IPR050101">
    <property type="entry name" value="CinA"/>
</dbReference>
<dbReference type="InterPro" id="IPR041424">
    <property type="entry name" value="CinA_KH"/>
</dbReference>
<dbReference type="SUPFAM" id="SSF53218">
    <property type="entry name" value="Molybdenum cofactor biosynthesis proteins"/>
    <property type="match status" value="1"/>
</dbReference>
<dbReference type="Gene3D" id="3.90.950.20">
    <property type="entry name" value="CinA-like"/>
    <property type="match status" value="1"/>
</dbReference>
<dbReference type="InterPro" id="IPR008135">
    <property type="entry name" value="Competence-induced_CinA"/>
</dbReference>
<dbReference type="NCBIfam" id="TIGR00199">
    <property type="entry name" value="PncC_domain"/>
    <property type="match status" value="1"/>
</dbReference>
<dbReference type="InterPro" id="IPR001453">
    <property type="entry name" value="MoaB/Mog_dom"/>
</dbReference>